<proteinExistence type="predicted"/>
<protein>
    <submittedName>
        <fullName evidence="2">Uncharacterized protein</fullName>
    </submittedName>
</protein>
<gene>
    <name evidence="2" type="ORF">Dda_6101</name>
</gene>
<dbReference type="Proteomes" id="UP001221413">
    <property type="component" value="Unassembled WGS sequence"/>
</dbReference>
<accession>A0AAD6IUX4</accession>
<keyword evidence="3" id="KW-1185">Reference proteome</keyword>
<feature type="compositionally biased region" description="Low complexity" evidence="1">
    <location>
        <begin position="66"/>
        <end position="77"/>
    </location>
</feature>
<feature type="region of interest" description="Disordered" evidence="1">
    <location>
        <begin position="169"/>
        <end position="195"/>
    </location>
</feature>
<sequence length="261" mass="26840">MSDNTAPTAAKASGVTPATAAPDTTTSTSDQSASKKPNLPASNPDPLPESPSYTPSDSIYPPPAEPAARPAAPTATANNLTEMPAPSERLSSLDDDTTPTRTAATTVNLTDPPPPQPGAFPVSVAPQPSHSTTERPFPPRAGAVPSIPVETSAAAAAATSMPAPSYTMPPPFQSTYSPPDATVRGQPMAGYTSTASSTGYSNYSGGFRHTGSIAPTPGGYQQHENQDVRFRDGEGEAEESLLGKVTKAVDRFNEWMVGGSK</sequence>
<evidence type="ECO:0000256" key="1">
    <source>
        <dbReference type="SAM" id="MobiDB-lite"/>
    </source>
</evidence>
<name>A0AAD6IUX4_DREDA</name>
<evidence type="ECO:0000313" key="2">
    <source>
        <dbReference type="EMBL" id="KAJ6259203.1"/>
    </source>
</evidence>
<comment type="caution">
    <text evidence="2">The sequence shown here is derived from an EMBL/GenBank/DDBJ whole genome shotgun (WGS) entry which is preliminary data.</text>
</comment>
<feature type="compositionally biased region" description="Low complexity" evidence="1">
    <location>
        <begin position="99"/>
        <end position="110"/>
    </location>
</feature>
<dbReference type="AlphaFoldDB" id="A0AAD6IUX4"/>
<feature type="region of interest" description="Disordered" evidence="1">
    <location>
        <begin position="1"/>
        <end position="145"/>
    </location>
</feature>
<evidence type="ECO:0000313" key="3">
    <source>
        <dbReference type="Proteomes" id="UP001221413"/>
    </source>
</evidence>
<feature type="compositionally biased region" description="Low complexity" evidence="1">
    <location>
        <begin position="16"/>
        <end position="34"/>
    </location>
</feature>
<dbReference type="EMBL" id="JAQGDS010000007">
    <property type="protein sequence ID" value="KAJ6259203.1"/>
    <property type="molecule type" value="Genomic_DNA"/>
</dbReference>
<organism evidence="2 3">
    <name type="scientific">Drechslerella dactyloides</name>
    <name type="common">Nematode-trapping fungus</name>
    <name type="synonym">Arthrobotrys dactyloides</name>
    <dbReference type="NCBI Taxonomy" id="74499"/>
    <lineage>
        <taxon>Eukaryota</taxon>
        <taxon>Fungi</taxon>
        <taxon>Dikarya</taxon>
        <taxon>Ascomycota</taxon>
        <taxon>Pezizomycotina</taxon>
        <taxon>Orbiliomycetes</taxon>
        <taxon>Orbiliales</taxon>
        <taxon>Orbiliaceae</taxon>
        <taxon>Drechslerella</taxon>
    </lineage>
</organism>
<dbReference type="PRINTS" id="PR01217">
    <property type="entry name" value="PRICHEXTENSN"/>
</dbReference>
<reference evidence="2" key="1">
    <citation type="submission" date="2023-01" db="EMBL/GenBank/DDBJ databases">
        <title>The chitinases involved in constricting ring structure development in the nematode-trapping fungus Drechslerella dactyloides.</title>
        <authorList>
            <person name="Wang R."/>
            <person name="Zhang L."/>
            <person name="Tang P."/>
            <person name="Li S."/>
            <person name="Liang L."/>
        </authorList>
    </citation>
    <scope>NUCLEOTIDE SEQUENCE</scope>
    <source>
        <strain evidence="2">YMF1.00031</strain>
    </source>
</reference>